<sequence>MTKETKRRDLEAQSFMEYAEKLNLDCFHAGKKDGTWLIFGSNGGGKTKMNGKLAKLYISRFYYASEIHDVVECLERGDTRIKLVSCRSHLFSNWYMIEEKMTTVYEEVSDNEI</sequence>
<dbReference type="RefSeq" id="WP_311370202.1">
    <property type="nucleotide sequence ID" value="NZ_JAVRHX010000011.1"/>
</dbReference>
<accession>A0ABU2ZWC5</accession>
<reference evidence="1 2" key="1">
    <citation type="submission" date="2023-09" db="EMBL/GenBank/DDBJ databases">
        <authorList>
            <person name="Rey-Velasco X."/>
        </authorList>
    </citation>
    <scope>NUCLEOTIDE SEQUENCE [LARGE SCALE GENOMIC DNA]</scope>
    <source>
        <strain evidence="1 2">P117</strain>
    </source>
</reference>
<comment type="caution">
    <text evidence="1">The sequence shown here is derived from an EMBL/GenBank/DDBJ whole genome shotgun (WGS) entry which is preliminary data.</text>
</comment>
<dbReference type="Proteomes" id="UP001253545">
    <property type="component" value="Unassembled WGS sequence"/>
</dbReference>
<gene>
    <name evidence="1" type="ORF">RM552_17615</name>
</gene>
<name>A0ABU2ZWC5_9ALTE</name>
<organism evidence="1 2">
    <name type="scientific">Glaciecola petra</name>
    <dbReference type="NCBI Taxonomy" id="3075602"/>
    <lineage>
        <taxon>Bacteria</taxon>
        <taxon>Pseudomonadati</taxon>
        <taxon>Pseudomonadota</taxon>
        <taxon>Gammaproteobacteria</taxon>
        <taxon>Alteromonadales</taxon>
        <taxon>Alteromonadaceae</taxon>
        <taxon>Glaciecola</taxon>
    </lineage>
</organism>
<dbReference type="EMBL" id="JAVRHX010000011">
    <property type="protein sequence ID" value="MDT0596676.1"/>
    <property type="molecule type" value="Genomic_DNA"/>
</dbReference>
<proteinExistence type="predicted"/>
<protein>
    <submittedName>
        <fullName evidence="1">Uncharacterized protein</fullName>
    </submittedName>
</protein>
<evidence type="ECO:0000313" key="1">
    <source>
        <dbReference type="EMBL" id="MDT0596676.1"/>
    </source>
</evidence>
<keyword evidence="2" id="KW-1185">Reference proteome</keyword>
<evidence type="ECO:0000313" key="2">
    <source>
        <dbReference type="Proteomes" id="UP001253545"/>
    </source>
</evidence>